<dbReference type="AlphaFoldDB" id="A0A2X3VIB2"/>
<dbReference type="InterPro" id="IPR029419">
    <property type="entry name" value="Arg_succ_lyase_C"/>
</dbReference>
<keyword evidence="4 6" id="KW-0028">Amino-acid biosynthesis</keyword>
<comment type="pathway">
    <text evidence="1 6">Amino-acid biosynthesis; L-arginine biosynthesis; L-arginine from L-ornithine and carbamoyl phosphate: step 3/3.</text>
</comment>
<dbReference type="HAMAP" id="MF_00006">
    <property type="entry name" value="Arg_succ_lyase"/>
    <property type="match status" value="1"/>
</dbReference>
<evidence type="ECO:0000256" key="3">
    <source>
        <dbReference type="ARBA" id="ARBA00022571"/>
    </source>
</evidence>
<dbReference type="InterPro" id="IPR000362">
    <property type="entry name" value="Fumarate_lyase_fam"/>
</dbReference>
<dbReference type="STRING" id="1123303.GCA_000372425_01296"/>
<dbReference type="GO" id="GO:0042450">
    <property type="term" value="P:L-arginine biosynthetic process via ornithine"/>
    <property type="evidence" value="ECO:0007669"/>
    <property type="project" value="UniProtKB-UniRule"/>
</dbReference>
<dbReference type="GO" id="GO:0005829">
    <property type="term" value="C:cytosol"/>
    <property type="evidence" value="ECO:0007669"/>
    <property type="project" value="TreeGrafter"/>
</dbReference>
<evidence type="ECO:0000256" key="2">
    <source>
        <dbReference type="ARBA" id="ARBA00012338"/>
    </source>
</evidence>
<dbReference type="PROSITE" id="PS00163">
    <property type="entry name" value="FUMARATE_LYASES"/>
    <property type="match status" value="1"/>
</dbReference>
<dbReference type="PANTHER" id="PTHR43814">
    <property type="entry name" value="ARGININOSUCCINATE LYASE"/>
    <property type="match status" value="1"/>
</dbReference>
<dbReference type="OrthoDB" id="9769623at2"/>
<dbReference type="Pfam" id="PF14698">
    <property type="entry name" value="ASL_C2"/>
    <property type="match status" value="1"/>
</dbReference>
<evidence type="ECO:0000256" key="6">
    <source>
        <dbReference type="HAMAP-Rule" id="MF_00006"/>
    </source>
</evidence>
<dbReference type="EMBL" id="LS483343">
    <property type="protein sequence ID" value="SQF41110.1"/>
    <property type="molecule type" value="Genomic_DNA"/>
</dbReference>
<organism evidence="9 10">
    <name type="scientific">Streptococcus ferus</name>
    <dbReference type="NCBI Taxonomy" id="1345"/>
    <lineage>
        <taxon>Bacteria</taxon>
        <taxon>Bacillati</taxon>
        <taxon>Bacillota</taxon>
        <taxon>Bacilli</taxon>
        <taxon>Lactobacillales</taxon>
        <taxon>Streptococcaceae</taxon>
        <taxon>Streptococcus</taxon>
    </lineage>
</organism>
<keyword evidence="10" id="KW-1185">Reference proteome</keyword>
<dbReference type="Gene3D" id="1.20.200.10">
    <property type="entry name" value="Fumarase/aspartase (Central domain)"/>
    <property type="match status" value="1"/>
</dbReference>
<comment type="catalytic activity">
    <reaction evidence="6">
        <text>2-(N(omega)-L-arginino)succinate = fumarate + L-arginine</text>
        <dbReference type="Rhea" id="RHEA:24020"/>
        <dbReference type="ChEBI" id="CHEBI:29806"/>
        <dbReference type="ChEBI" id="CHEBI:32682"/>
        <dbReference type="ChEBI" id="CHEBI:57472"/>
        <dbReference type="EC" id="4.3.2.1"/>
    </reaction>
</comment>
<protein>
    <recommendedName>
        <fullName evidence="2 6">Argininosuccinate lyase</fullName>
        <shortName evidence="6">ASAL</shortName>
        <ecNumber evidence="2 6">4.3.2.1</ecNumber>
    </recommendedName>
    <alternativeName>
        <fullName evidence="6">Arginosuccinase</fullName>
    </alternativeName>
</protein>
<evidence type="ECO:0000259" key="7">
    <source>
        <dbReference type="Pfam" id="PF00206"/>
    </source>
</evidence>
<dbReference type="InterPro" id="IPR024083">
    <property type="entry name" value="Fumarase/histidase_N"/>
</dbReference>
<evidence type="ECO:0000256" key="4">
    <source>
        <dbReference type="ARBA" id="ARBA00022605"/>
    </source>
</evidence>
<dbReference type="SUPFAM" id="SSF48557">
    <property type="entry name" value="L-aspartase-like"/>
    <property type="match status" value="1"/>
</dbReference>
<comment type="similarity">
    <text evidence="6">Belongs to the lyase 1 family. Argininosuccinate lyase subfamily.</text>
</comment>
<dbReference type="Proteomes" id="UP000249495">
    <property type="component" value="Chromosome 1"/>
</dbReference>
<keyword evidence="5 6" id="KW-0456">Lyase</keyword>
<dbReference type="Gene3D" id="1.10.40.30">
    <property type="entry name" value="Fumarase/aspartase (C-terminal domain)"/>
    <property type="match status" value="1"/>
</dbReference>
<dbReference type="FunFam" id="1.10.275.10:FF:000002">
    <property type="entry name" value="Argininosuccinate lyase"/>
    <property type="match status" value="1"/>
</dbReference>
<feature type="domain" description="Fumarate lyase N-terminal" evidence="7">
    <location>
        <begin position="9"/>
        <end position="303"/>
    </location>
</feature>
<dbReference type="FunFam" id="1.10.40.30:FF:000001">
    <property type="entry name" value="Argininosuccinate lyase"/>
    <property type="match status" value="1"/>
</dbReference>
<evidence type="ECO:0000256" key="5">
    <source>
        <dbReference type="ARBA" id="ARBA00023239"/>
    </source>
</evidence>
<evidence type="ECO:0000259" key="8">
    <source>
        <dbReference type="Pfam" id="PF14698"/>
    </source>
</evidence>
<dbReference type="CDD" id="cd01359">
    <property type="entry name" value="Argininosuccinate_lyase"/>
    <property type="match status" value="1"/>
</dbReference>
<dbReference type="Gene3D" id="1.10.275.10">
    <property type="entry name" value="Fumarase/aspartase (N-terminal domain)"/>
    <property type="match status" value="1"/>
</dbReference>
<dbReference type="InterPro" id="IPR020557">
    <property type="entry name" value="Fumarate_lyase_CS"/>
</dbReference>
<accession>A0A2X3VIB2</accession>
<gene>
    <name evidence="6 9" type="primary">argH</name>
    <name evidence="9" type="ORF">NCTC12278_01708</name>
</gene>
<dbReference type="UniPathway" id="UPA00068">
    <property type="reaction ID" value="UER00114"/>
</dbReference>
<dbReference type="InterPro" id="IPR022761">
    <property type="entry name" value="Fumarate_lyase_N"/>
</dbReference>
<keyword evidence="3 6" id="KW-0055">Arginine biosynthesis</keyword>
<dbReference type="PRINTS" id="PR00149">
    <property type="entry name" value="FUMRATELYASE"/>
</dbReference>
<evidence type="ECO:0000256" key="1">
    <source>
        <dbReference type="ARBA" id="ARBA00004941"/>
    </source>
</evidence>
<dbReference type="Pfam" id="PF00206">
    <property type="entry name" value="Lyase_1"/>
    <property type="match status" value="1"/>
</dbReference>
<dbReference type="RefSeq" id="WP_018030619.1">
    <property type="nucleotide sequence ID" value="NZ_CAMCCF010000004.1"/>
</dbReference>
<dbReference type="PANTHER" id="PTHR43814:SF1">
    <property type="entry name" value="ARGININOSUCCINATE LYASE"/>
    <property type="match status" value="1"/>
</dbReference>
<dbReference type="KEGG" id="sfer:NCTC12278_01708"/>
<feature type="domain" description="Argininosuccinate lyase C-terminal" evidence="8">
    <location>
        <begin position="366"/>
        <end position="434"/>
    </location>
</feature>
<dbReference type="NCBIfam" id="TIGR00838">
    <property type="entry name" value="argH"/>
    <property type="match status" value="1"/>
</dbReference>
<dbReference type="InterPro" id="IPR009049">
    <property type="entry name" value="Argininosuccinate_lyase"/>
</dbReference>
<dbReference type="EC" id="4.3.2.1" evidence="2 6"/>
<dbReference type="InterPro" id="IPR008948">
    <property type="entry name" value="L-Aspartase-like"/>
</dbReference>
<reference evidence="9 10" key="1">
    <citation type="submission" date="2018-06" db="EMBL/GenBank/DDBJ databases">
        <authorList>
            <consortium name="Pathogen Informatics"/>
            <person name="Doyle S."/>
        </authorList>
    </citation>
    <scope>NUCLEOTIDE SEQUENCE [LARGE SCALE GENOMIC DNA]</scope>
    <source>
        <strain evidence="9 10">NCTC12278</strain>
    </source>
</reference>
<comment type="subcellular location">
    <subcellularLocation>
        <location evidence="6">Cytoplasm</location>
    </subcellularLocation>
</comment>
<dbReference type="GO" id="GO:0004056">
    <property type="term" value="F:argininosuccinate lyase activity"/>
    <property type="evidence" value="ECO:0007669"/>
    <property type="project" value="UniProtKB-UniRule"/>
</dbReference>
<keyword evidence="6" id="KW-0963">Cytoplasm</keyword>
<evidence type="ECO:0000313" key="9">
    <source>
        <dbReference type="EMBL" id="SQF41110.1"/>
    </source>
</evidence>
<name>A0A2X3VIB2_9STRE</name>
<evidence type="ECO:0000313" key="10">
    <source>
        <dbReference type="Proteomes" id="UP000249495"/>
    </source>
</evidence>
<proteinExistence type="inferred from homology"/>
<sequence>MAEKKLWGGRFEAGLEKWVEEFGASISFDQKMAEFDIKGSLAHVTMLGETGIIPQKEADTIKKGLEELLVAYQSGELTFDVSNEDIHMNIESLLTEKIGSVAGKLHTARSRNDQVATDMHLYLKAKLGEVLEKLAHLRSVLLALAEEHVETIMPGYTHLQHAQPISFGHHLMAYYNMFTRDSERFTFNLKHTDLSPLGAAALAGTTFPIDRQRTSDLMGFAAPYSNSLDAVSDRDFILEFLANSSILMMHMSRICEEIISWCSQEFRFVTLSDTFSTGSSIMPQKKNPDMAELIRGKSGRVYGNLFGLLTVMKSLPLAYNKDLQEDKEGMFDTAETITVAIDILAGMLTSMTVHKEHMAASTEKDFSNATELADYLASKGLPFRQAHEIVGKLVLECSKAGHYLQDIPLARYKEVSDLIDADIYETLSSKTAVERRHSLGGTGFDQVSWQIKQAKQDL</sequence>
<dbReference type="FunFam" id="1.20.200.10:FF:000002">
    <property type="entry name" value="Argininosuccinate lyase"/>
    <property type="match status" value="1"/>
</dbReference>
<dbReference type="PRINTS" id="PR00145">
    <property type="entry name" value="ARGSUCLYASE"/>
</dbReference>